<dbReference type="RefSeq" id="WP_024774830.1">
    <property type="nucleotide sequence ID" value="NZ_CP054051.1"/>
</dbReference>
<proteinExistence type="predicted"/>
<dbReference type="EMBL" id="CP054051">
    <property type="protein sequence ID" value="QKJ26715.1"/>
    <property type="molecule type" value="Genomic_DNA"/>
</dbReference>
<accession>A0A7L5JNG1</accession>
<evidence type="ECO:0008006" key="3">
    <source>
        <dbReference type="Google" id="ProtNLM"/>
    </source>
</evidence>
<gene>
    <name evidence="1" type="ORF">ACBT_0784</name>
</gene>
<sequence>MLKYIVFLFFTTTLFSLETQIQQEDNSYSPKVECLVLEDENSILCKFEVIIDPIEDQTISLKWINPNQEITRTRDIVIPAGSSSAYDFRYLDGREKGIWNFKIIYKDKEYSNNFEIK</sequence>
<dbReference type="AlphaFoldDB" id="A0A7L5JNG1"/>
<evidence type="ECO:0000313" key="1">
    <source>
        <dbReference type="EMBL" id="QKJ26715.1"/>
    </source>
</evidence>
<organism evidence="1 2">
    <name type="scientific">Aliarcobacter cibarius</name>
    <dbReference type="NCBI Taxonomy" id="255507"/>
    <lineage>
        <taxon>Bacteria</taxon>
        <taxon>Pseudomonadati</taxon>
        <taxon>Campylobacterota</taxon>
        <taxon>Epsilonproteobacteria</taxon>
        <taxon>Campylobacterales</taxon>
        <taxon>Arcobacteraceae</taxon>
        <taxon>Aliarcobacter</taxon>
    </lineage>
</organism>
<dbReference type="KEGG" id="acib:ACBT_0784"/>
<dbReference type="Proteomes" id="UP000509513">
    <property type="component" value="Chromosome"/>
</dbReference>
<evidence type="ECO:0000313" key="2">
    <source>
        <dbReference type="Proteomes" id="UP000509513"/>
    </source>
</evidence>
<name>A0A7L5JNG1_9BACT</name>
<reference evidence="1 2" key="1">
    <citation type="submission" date="2020-05" db="EMBL/GenBank/DDBJ databases">
        <title>Complete genome sequencing of Campylobacter and Arcobacter type strains.</title>
        <authorList>
            <person name="Miller W.G."/>
            <person name="Yee E."/>
        </authorList>
    </citation>
    <scope>NUCLEOTIDE SEQUENCE [LARGE SCALE GENOMIC DNA]</scope>
    <source>
        <strain evidence="1 2">LMG 21996</strain>
    </source>
</reference>
<protein>
    <recommendedName>
        <fullName evidence="3">DUF3244 domain-containing protein</fullName>
    </recommendedName>
</protein>